<accession>A0AAW0P3I7</accession>
<dbReference type="InterPro" id="IPR036772">
    <property type="entry name" value="SRCR-like_dom_sf"/>
</dbReference>
<protein>
    <recommendedName>
        <fullName evidence="4">SRCR domain-containing protein</fullName>
    </recommendedName>
</protein>
<dbReference type="GO" id="GO:0016020">
    <property type="term" value="C:membrane"/>
    <property type="evidence" value="ECO:0007669"/>
    <property type="project" value="InterPro"/>
</dbReference>
<keyword evidence="3" id="KW-0175">Coiled coil</keyword>
<organism evidence="5 6">
    <name type="scientific">Mugilogobius chulae</name>
    <name type="common">yellowstripe goby</name>
    <dbReference type="NCBI Taxonomy" id="88201"/>
    <lineage>
        <taxon>Eukaryota</taxon>
        <taxon>Metazoa</taxon>
        <taxon>Chordata</taxon>
        <taxon>Craniata</taxon>
        <taxon>Vertebrata</taxon>
        <taxon>Euteleostomi</taxon>
        <taxon>Actinopterygii</taxon>
        <taxon>Neopterygii</taxon>
        <taxon>Teleostei</taxon>
        <taxon>Neoteleostei</taxon>
        <taxon>Acanthomorphata</taxon>
        <taxon>Gobiaria</taxon>
        <taxon>Gobiiformes</taxon>
        <taxon>Gobioidei</taxon>
        <taxon>Gobiidae</taxon>
        <taxon>Gobionellinae</taxon>
        <taxon>Mugilogobius</taxon>
    </lineage>
</organism>
<evidence type="ECO:0000313" key="6">
    <source>
        <dbReference type="Proteomes" id="UP001460270"/>
    </source>
</evidence>
<dbReference type="EMBL" id="JBBPFD010000010">
    <property type="protein sequence ID" value="KAK7910432.1"/>
    <property type="molecule type" value="Genomic_DNA"/>
</dbReference>
<dbReference type="Pfam" id="PF00530">
    <property type="entry name" value="SRCR"/>
    <property type="match status" value="1"/>
</dbReference>
<feature type="coiled-coil region" evidence="3">
    <location>
        <begin position="56"/>
        <end position="136"/>
    </location>
</feature>
<dbReference type="Gene3D" id="3.10.250.10">
    <property type="entry name" value="SRCR-like domain"/>
    <property type="match status" value="1"/>
</dbReference>
<evidence type="ECO:0000256" key="3">
    <source>
        <dbReference type="SAM" id="Coils"/>
    </source>
</evidence>
<reference evidence="6" key="1">
    <citation type="submission" date="2024-04" db="EMBL/GenBank/DDBJ databases">
        <title>Salinicola lusitanus LLJ914,a marine bacterium isolated from the Okinawa Trough.</title>
        <authorList>
            <person name="Li J."/>
        </authorList>
    </citation>
    <scope>NUCLEOTIDE SEQUENCE [LARGE SCALE GENOMIC DNA]</scope>
</reference>
<evidence type="ECO:0000313" key="5">
    <source>
        <dbReference type="EMBL" id="KAK7910432.1"/>
    </source>
</evidence>
<dbReference type="SMART" id="SM00202">
    <property type="entry name" value="SR"/>
    <property type="match status" value="1"/>
</dbReference>
<dbReference type="InterPro" id="IPR004244">
    <property type="entry name" value="Transposase_22"/>
</dbReference>
<sequence length="359" mass="40465">MSTRAKQAAKQYQGATKAEWHASEAEMDTLMAAIKASEERVLAKIETSNSKIDVLSKELRSEMANLRADHTRALEAVELINDSHETRIKNLEEEANAKDDEMKNLENKIQQLTQQIKQLETRSEDLESNQRRNNCRLVGVNANFGTERPVQALAKTIKEALELDHTPALDWAYRSGPQSTFQNFVIKFHDFQDKVDVLRKAAARRPGTQGKPQLRIYPDYTPTVRAKRAAFNEVRALLCDCPDVRYGISYPATLRITTREDSLEMRLVNAGNNCSGRVEISVAGLWGTVCDNSWDLQDAQVAGQPVLWSVLPHISSGKLKIYNWLNVHLSPQRRMTNTEARIQEAHRASGSVHVCDPGF</sequence>
<keyword evidence="1" id="KW-1015">Disulfide bond</keyword>
<dbReference type="Gene3D" id="3.30.250.20">
    <property type="entry name" value="L1 transposable element, C-terminal domain"/>
    <property type="match status" value="1"/>
</dbReference>
<dbReference type="PROSITE" id="PS50287">
    <property type="entry name" value="SRCR_2"/>
    <property type="match status" value="1"/>
</dbReference>
<dbReference type="InterPro" id="IPR001190">
    <property type="entry name" value="SRCR"/>
</dbReference>
<comment type="caution">
    <text evidence="5">The sequence shown here is derived from an EMBL/GenBank/DDBJ whole genome shotgun (WGS) entry which is preliminary data.</text>
</comment>
<dbReference type="AlphaFoldDB" id="A0AAW0P3I7"/>
<comment type="caution">
    <text evidence="2">Lacks conserved residue(s) required for the propagation of feature annotation.</text>
</comment>
<evidence type="ECO:0000256" key="1">
    <source>
        <dbReference type="ARBA" id="ARBA00023157"/>
    </source>
</evidence>
<gene>
    <name evidence="5" type="ORF">WMY93_015116</name>
</gene>
<name>A0AAW0P3I7_9GOBI</name>
<feature type="domain" description="SRCR" evidence="4">
    <location>
        <begin position="265"/>
        <end position="302"/>
    </location>
</feature>
<dbReference type="InterPro" id="IPR042566">
    <property type="entry name" value="L1_C"/>
</dbReference>
<dbReference type="PRINTS" id="PR00258">
    <property type="entry name" value="SPERACTRCPTR"/>
</dbReference>
<evidence type="ECO:0000259" key="4">
    <source>
        <dbReference type="PROSITE" id="PS50287"/>
    </source>
</evidence>
<dbReference type="SUPFAM" id="SSF56487">
    <property type="entry name" value="SRCR-like"/>
    <property type="match status" value="1"/>
</dbReference>
<evidence type="ECO:0000256" key="2">
    <source>
        <dbReference type="PROSITE-ProRule" id="PRU00196"/>
    </source>
</evidence>
<dbReference type="Proteomes" id="UP001460270">
    <property type="component" value="Unassembled WGS sequence"/>
</dbReference>
<dbReference type="PANTHER" id="PTHR11505">
    <property type="entry name" value="L1 TRANSPOSABLE ELEMENT-RELATED"/>
    <property type="match status" value="1"/>
</dbReference>
<keyword evidence="6" id="KW-1185">Reference proteome</keyword>
<proteinExistence type="predicted"/>